<reference evidence="1 2" key="1">
    <citation type="submission" date="2016-03" db="EMBL/GenBank/DDBJ databases">
        <title>Complete genome sequence of Shewanella psychrophila WP2, a deep sea bacterium isolated from west Pacific sediment.</title>
        <authorList>
            <person name="Xu G."/>
            <person name="Jian H."/>
        </authorList>
    </citation>
    <scope>NUCLEOTIDE SEQUENCE [LARGE SCALE GENOMIC DNA]</scope>
    <source>
        <strain evidence="1 2">WP2</strain>
    </source>
</reference>
<protein>
    <recommendedName>
        <fullName evidence="3">SnoaL-like domain</fullName>
    </recommendedName>
</protein>
<keyword evidence="2" id="KW-1185">Reference proteome</keyword>
<dbReference type="OrthoDB" id="9787970at2"/>
<dbReference type="PANTHER" id="PTHR31757">
    <property type="entry name" value="SLL0781 PROTEIN"/>
    <property type="match status" value="1"/>
</dbReference>
<dbReference type="STRING" id="225848.Sps_01932"/>
<dbReference type="Pfam" id="PF07080">
    <property type="entry name" value="DUF1348"/>
    <property type="match status" value="1"/>
</dbReference>
<dbReference type="Proteomes" id="UP000189545">
    <property type="component" value="Chromosome"/>
</dbReference>
<dbReference type="EMBL" id="CP014782">
    <property type="protein sequence ID" value="AQS37092.1"/>
    <property type="molecule type" value="Genomic_DNA"/>
</dbReference>
<dbReference type="PANTHER" id="PTHR31757:SF0">
    <property type="entry name" value="SLL0781 PROTEIN"/>
    <property type="match status" value="1"/>
</dbReference>
<dbReference type="InterPro" id="IPR032710">
    <property type="entry name" value="NTF2-like_dom_sf"/>
</dbReference>
<dbReference type="Gene3D" id="3.10.450.50">
    <property type="match status" value="1"/>
</dbReference>
<dbReference type="RefSeq" id="WP_077752304.1">
    <property type="nucleotide sequence ID" value="NZ_CP014782.1"/>
</dbReference>
<dbReference type="AlphaFoldDB" id="A0A1S6HNL3"/>
<dbReference type="InterPro" id="IPR009783">
    <property type="entry name" value="DUF1348"/>
</dbReference>
<sequence length="160" mass="18946">MNNINKDKKAPLPPYDQASAVIKARMAEDAWNGQQPTKIAMAYSENSTWRNRDQFVQGREQIIGLLTAKWQKEHEYRLIKEVWAVDEHRIAVRFAYEYCNDQGQWYRAYGNENWQFDENGLMDQRHASINDLKIEESERKFHWPIGRRPNQHPGLTELGL</sequence>
<accession>A0A1S6HNL3</accession>
<dbReference type="KEGG" id="spsw:Sps_01932"/>
<evidence type="ECO:0000313" key="1">
    <source>
        <dbReference type="EMBL" id="AQS37092.1"/>
    </source>
</evidence>
<evidence type="ECO:0008006" key="3">
    <source>
        <dbReference type="Google" id="ProtNLM"/>
    </source>
</evidence>
<evidence type="ECO:0000313" key="2">
    <source>
        <dbReference type="Proteomes" id="UP000189545"/>
    </source>
</evidence>
<name>A0A1S6HNL3_9GAMM</name>
<proteinExistence type="predicted"/>
<gene>
    <name evidence="1" type="ORF">Sps_01932</name>
</gene>
<organism evidence="1 2">
    <name type="scientific">Shewanella psychrophila</name>
    <dbReference type="NCBI Taxonomy" id="225848"/>
    <lineage>
        <taxon>Bacteria</taxon>
        <taxon>Pseudomonadati</taxon>
        <taxon>Pseudomonadota</taxon>
        <taxon>Gammaproteobacteria</taxon>
        <taxon>Alteromonadales</taxon>
        <taxon>Shewanellaceae</taxon>
        <taxon>Shewanella</taxon>
    </lineage>
</organism>
<dbReference type="SUPFAM" id="SSF54427">
    <property type="entry name" value="NTF2-like"/>
    <property type="match status" value="1"/>
</dbReference>